<evidence type="ECO:0000313" key="2">
    <source>
        <dbReference type="Proteomes" id="UP000887581"/>
    </source>
</evidence>
<protein>
    <submittedName>
        <fullName evidence="3">Uncharacterized protein</fullName>
    </submittedName>
</protein>
<keyword evidence="1" id="KW-0812">Transmembrane</keyword>
<feature type="transmembrane region" description="Helical" evidence="1">
    <location>
        <begin position="25"/>
        <end position="48"/>
    </location>
</feature>
<evidence type="ECO:0000313" key="3">
    <source>
        <dbReference type="WBParaSite" id="sdigi.contig19.g1682.t1"/>
    </source>
</evidence>
<dbReference type="AlphaFoldDB" id="A0A915PMS9"/>
<keyword evidence="1" id="KW-0472">Membrane</keyword>
<keyword evidence="1" id="KW-1133">Transmembrane helix</keyword>
<sequence>MVENNASTNSPAMIRFCLIPARQTGIASLCMQLVGLVMSAVLTLHLLIHLNGITITRNIKQQSKLPASANNVTLFNITTTQIPWTTLAITSAIVVGFSLTSIICGFALAFNTIWYKYVAYVNDNDQCLCIPLTAHLFKRHGQRRPIQGYSIPEVTRHPNLPYDNELVVNNFSRL</sequence>
<name>A0A915PMS9_9BILA</name>
<proteinExistence type="predicted"/>
<organism evidence="2 3">
    <name type="scientific">Setaria digitata</name>
    <dbReference type="NCBI Taxonomy" id="48799"/>
    <lineage>
        <taxon>Eukaryota</taxon>
        <taxon>Metazoa</taxon>
        <taxon>Ecdysozoa</taxon>
        <taxon>Nematoda</taxon>
        <taxon>Chromadorea</taxon>
        <taxon>Rhabditida</taxon>
        <taxon>Spirurina</taxon>
        <taxon>Spiruromorpha</taxon>
        <taxon>Filarioidea</taxon>
        <taxon>Setariidae</taxon>
        <taxon>Setaria</taxon>
    </lineage>
</organism>
<keyword evidence="2" id="KW-1185">Reference proteome</keyword>
<reference evidence="3" key="1">
    <citation type="submission" date="2022-11" db="UniProtKB">
        <authorList>
            <consortium name="WormBaseParasite"/>
        </authorList>
    </citation>
    <scope>IDENTIFICATION</scope>
</reference>
<feature type="transmembrane region" description="Helical" evidence="1">
    <location>
        <begin position="84"/>
        <end position="110"/>
    </location>
</feature>
<dbReference type="WBParaSite" id="sdigi.contig19.g1682.t1">
    <property type="protein sequence ID" value="sdigi.contig19.g1682.t1"/>
    <property type="gene ID" value="sdigi.contig19.g1682"/>
</dbReference>
<evidence type="ECO:0000256" key="1">
    <source>
        <dbReference type="SAM" id="Phobius"/>
    </source>
</evidence>
<dbReference type="Proteomes" id="UP000887581">
    <property type="component" value="Unplaced"/>
</dbReference>
<accession>A0A915PMS9</accession>